<dbReference type="Proteomes" id="UP000582837">
    <property type="component" value="Unassembled WGS sequence"/>
</dbReference>
<dbReference type="Pfam" id="PF01934">
    <property type="entry name" value="HepT-like"/>
    <property type="match status" value="1"/>
</dbReference>
<evidence type="ECO:0000313" key="6">
    <source>
        <dbReference type="EMBL" id="MBB6072927.1"/>
    </source>
</evidence>
<sequence>MLLTAEGVVMRTSGLTEEQLAADEYDQWAVSKALELIGEGAWKLSKPFKAAHPEVPWDRLGAMRHLLVHDYAKVNWRIVYDTLKLRVPELIVALRPLVPPLPGDAES</sequence>
<dbReference type="PANTHER" id="PTHR34139">
    <property type="entry name" value="UPF0331 PROTEIN MJ0127"/>
    <property type="match status" value="1"/>
</dbReference>
<dbReference type="PANTHER" id="PTHR34139:SF1">
    <property type="entry name" value="RNASE MJ1380-RELATED"/>
    <property type="match status" value="1"/>
</dbReference>
<dbReference type="GO" id="GO:0110001">
    <property type="term" value="C:toxin-antitoxin complex"/>
    <property type="evidence" value="ECO:0007669"/>
    <property type="project" value="InterPro"/>
</dbReference>
<dbReference type="InterPro" id="IPR008201">
    <property type="entry name" value="HepT-like"/>
</dbReference>
<organism evidence="6 7">
    <name type="scientific">Longimicrobium terrae</name>
    <dbReference type="NCBI Taxonomy" id="1639882"/>
    <lineage>
        <taxon>Bacteria</taxon>
        <taxon>Pseudomonadati</taxon>
        <taxon>Gemmatimonadota</taxon>
        <taxon>Longimicrobiia</taxon>
        <taxon>Longimicrobiales</taxon>
        <taxon>Longimicrobiaceae</taxon>
        <taxon>Longimicrobium</taxon>
    </lineage>
</organism>
<proteinExistence type="predicted"/>
<dbReference type="AlphaFoldDB" id="A0A841H4E4"/>
<protein>
    <submittedName>
        <fullName evidence="6">Uncharacterized protein with HEPN domain</fullName>
    </submittedName>
</protein>
<keyword evidence="7" id="KW-1185">Reference proteome</keyword>
<dbReference type="GO" id="GO:0016787">
    <property type="term" value="F:hydrolase activity"/>
    <property type="evidence" value="ECO:0007669"/>
    <property type="project" value="UniProtKB-KW"/>
</dbReference>
<evidence type="ECO:0000313" key="7">
    <source>
        <dbReference type="Proteomes" id="UP000582837"/>
    </source>
</evidence>
<reference evidence="6 7" key="1">
    <citation type="submission" date="2020-08" db="EMBL/GenBank/DDBJ databases">
        <title>Genomic Encyclopedia of Type Strains, Phase IV (KMG-IV): sequencing the most valuable type-strain genomes for metagenomic binning, comparative biology and taxonomic classification.</title>
        <authorList>
            <person name="Goeker M."/>
        </authorList>
    </citation>
    <scope>NUCLEOTIDE SEQUENCE [LARGE SCALE GENOMIC DNA]</scope>
    <source>
        <strain evidence="6 7">DSM 29007</strain>
    </source>
</reference>
<keyword evidence="2" id="KW-1277">Toxin-antitoxin system</keyword>
<keyword evidence="4" id="KW-0547">Nucleotide-binding</keyword>
<keyword evidence="5" id="KW-0378">Hydrolase</keyword>
<name>A0A841H4E4_9BACT</name>
<evidence type="ECO:0000256" key="2">
    <source>
        <dbReference type="ARBA" id="ARBA00022649"/>
    </source>
</evidence>
<evidence type="ECO:0000256" key="4">
    <source>
        <dbReference type="ARBA" id="ARBA00022741"/>
    </source>
</evidence>
<comment type="caution">
    <text evidence="6">The sequence shown here is derived from an EMBL/GenBank/DDBJ whole genome shotgun (WGS) entry which is preliminary data.</text>
</comment>
<dbReference type="InterPro" id="IPR051813">
    <property type="entry name" value="HepT_RNase_toxin"/>
</dbReference>
<dbReference type="EMBL" id="JACHIA010000019">
    <property type="protein sequence ID" value="MBB6072927.1"/>
    <property type="molecule type" value="Genomic_DNA"/>
</dbReference>
<keyword evidence="3" id="KW-0540">Nuclease</keyword>
<gene>
    <name evidence="6" type="ORF">HNQ61_004593</name>
</gene>
<evidence type="ECO:0000256" key="3">
    <source>
        <dbReference type="ARBA" id="ARBA00022722"/>
    </source>
</evidence>
<dbReference type="GO" id="GO:0004540">
    <property type="term" value="F:RNA nuclease activity"/>
    <property type="evidence" value="ECO:0007669"/>
    <property type="project" value="InterPro"/>
</dbReference>
<accession>A0A841H4E4</accession>
<dbReference type="GO" id="GO:0000166">
    <property type="term" value="F:nucleotide binding"/>
    <property type="evidence" value="ECO:0007669"/>
    <property type="project" value="UniProtKB-KW"/>
</dbReference>
<evidence type="ECO:0000256" key="1">
    <source>
        <dbReference type="ARBA" id="ARBA00022553"/>
    </source>
</evidence>
<keyword evidence="1" id="KW-0597">Phosphoprotein</keyword>
<evidence type="ECO:0000256" key="5">
    <source>
        <dbReference type="ARBA" id="ARBA00022801"/>
    </source>
</evidence>